<organism evidence="6 7">
    <name type="scientific">Calorimonas adulescens</name>
    <dbReference type="NCBI Taxonomy" id="2606906"/>
    <lineage>
        <taxon>Bacteria</taxon>
        <taxon>Bacillati</taxon>
        <taxon>Bacillota</taxon>
        <taxon>Clostridia</taxon>
        <taxon>Thermoanaerobacterales</taxon>
        <taxon>Thermoanaerobacteraceae</taxon>
        <taxon>Calorimonas</taxon>
    </lineage>
</organism>
<name>A0A5D8QH51_9THEO</name>
<reference evidence="6 7" key="1">
    <citation type="submission" date="2019-08" db="EMBL/GenBank/DDBJ databases">
        <title>Calorimonas adulescens gen. nov., sp. nov., an anaerobic thermophilic bacterium from Sakhalin hot spring.</title>
        <authorList>
            <person name="Khomyakova M.A."/>
            <person name="Merkel A.Y."/>
            <person name="Novikov A."/>
            <person name="Bonch-Osmolovskaya E.A."/>
            <person name="Slobodkin A.I."/>
        </authorList>
    </citation>
    <scope>NUCLEOTIDE SEQUENCE [LARGE SCALE GENOMIC DNA]</scope>
    <source>
        <strain evidence="6 7">A05MB</strain>
    </source>
</reference>
<feature type="domain" description="ChlI/MoxR AAA lid" evidence="5">
    <location>
        <begin position="229"/>
        <end position="298"/>
    </location>
</feature>
<sequence length="312" mass="35396">MKEKIEEVIKSVGKAIKGKRNVVELILTCLIGEGHILIEDIPGVGKTTMVKAISKSLGLSFNRLQFTPDVLPTDITGLNIYNQATREFRFIKGPVFTNILLADEINRATPKTQSSLLEVMEEKQVTVDGTLYRVPYPFMVLATQNPIEFEGTYTLPESQMDRFMMKISMGYPQRSEEREIIEEYMVRDPLDEIEPVLSSEDLENMIIESKTVYMSDEVEEYILDIVDGTRKNDFISLGVSPRGALQLAKASRAYAYIKGRDYVIPDDVKKMSLYVLPHRVLTKTVKFDRIGAKGVIEEILRNVKVPRGEVHV</sequence>
<dbReference type="EMBL" id="VTPS01000002">
    <property type="protein sequence ID" value="TZE83206.1"/>
    <property type="molecule type" value="Genomic_DNA"/>
</dbReference>
<evidence type="ECO:0000313" key="6">
    <source>
        <dbReference type="EMBL" id="TZE83206.1"/>
    </source>
</evidence>
<comment type="caution">
    <text evidence="6">The sequence shown here is derived from an EMBL/GenBank/DDBJ whole genome shotgun (WGS) entry which is preliminary data.</text>
</comment>
<dbReference type="RefSeq" id="WP_149544397.1">
    <property type="nucleotide sequence ID" value="NZ_VTPS01000002.1"/>
</dbReference>
<gene>
    <name evidence="6" type="ORF">FWJ32_02505</name>
</gene>
<proteinExistence type="inferred from homology"/>
<dbReference type="Pfam" id="PF07726">
    <property type="entry name" value="AAA_3"/>
    <property type="match status" value="1"/>
</dbReference>
<dbReference type="GO" id="GO:0005524">
    <property type="term" value="F:ATP binding"/>
    <property type="evidence" value="ECO:0007669"/>
    <property type="project" value="UniProtKB-KW"/>
</dbReference>
<evidence type="ECO:0000313" key="7">
    <source>
        <dbReference type="Proteomes" id="UP000322976"/>
    </source>
</evidence>
<dbReference type="InterPro" id="IPR050764">
    <property type="entry name" value="CbbQ/NirQ/NorQ/GpvN"/>
</dbReference>
<evidence type="ECO:0000256" key="1">
    <source>
        <dbReference type="ARBA" id="ARBA00022741"/>
    </source>
</evidence>
<dbReference type="GO" id="GO:0016887">
    <property type="term" value="F:ATP hydrolysis activity"/>
    <property type="evidence" value="ECO:0007669"/>
    <property type="project" value="InterPro"/>
</dbReference>
<keyword evidence="7" id="KW-1185">Reference proteome</keyword>
<dbReference type="Proteomes" id="UP000322976">
    <property type="component" value="Unassembled WGS sequence"/>
</dbReference>
<comment type="similarity">
    <text evidence="3">Belongs to the MoxR family.</text>
</comment>
<protein>
    <submittedName>
        <fullName evidence="6">MoxR family ATPase</fullName>
    </submittedName>
</protein>
<dbReference type="SUPFAM" id="SSF52540">
    <property type="entry name" value="P-loop containing nucleoside triphosphate hydrolases"/>
    <property type="match status" value="1"/>
</dbReference>
<evidence type="ECO:0000256" key="2">
    <source>
        <dbReference type="ARBA" id="ARBA00022840"/>
    </source>
</evidence>
<dbReference type="Gene3D" id="3.40.50.300">
    <property type="entry name" value="P-loop containing nucleotide triphosphate hydrolases"/>
    <property type="match status" value="1"/>
</dbReference>
<keyword evidence="2" id="KW-0067">ATP-binding</keyword>
<dbReference type="PIRSF" id="PIRSF002849">
    <property type="entry name" value="AAA_ATPase_chaperone_MoxR_prd"/>
    <property type="match status" value="1"/>
</dbReference>
<accession>A0A5D8QH51</accession>
<dbReference type="Pfam" id="PF17863">
    <property type="entry name" value="AAA_lid_2"/>
    <property type="match status" value="1"/>
</dbReference>
<keyword evidence="1" id="KW-0547">Nucleotide-binding</keyword>
<dbReference type="PANTHER" id="PTHR42759:SF5">
    <property type="entry name" value="METHANOL DEHYDROGENASE REGULATOR"/>
    <property type="match status" value="1"/>
</dbReference>
<evidence type="ECO:0000256" key="3">
    <source>
        <dbReference type="ARBA" id="ARBA00061607"/>
    </source>
</evidence>
<dbReference type="Gene3D" id="1.10.8.80">
    <property type="entry name" value="Magnesium chelatase subunit I, C-Terminal domain"/>
    <property type="match status" value="1"/>
</dbReference>
<dbReference type="PANTHER" id="PTHR42759">
    <property type="entry name" value="MOXR FAMILY PROTEIN"/>
    <property type="match status" value="1"/>
</dbReference>
<dbReference type="InterPro" id="IPR027417">
    <property type="entry name" value="P-loop_NTPase"/>
</dbReference>
<evidence type="ECO:0000259" key="5">
    <source>
        <dbReference type="Pfam" id="PF17863"/>
    </source>
</evidence>
<dbReference type="AlphaFoldDB" id="A0A5D8QH51"/>
<dbReference type="InterPro" id="IPR041628">
    <property type="entry name" value="ChlI/MoxR_AAA_lid"/>
</dbReference>
<feature type="domain" description="ATPase AAA-3" evidence="4">
    <location>
        <begin position="35"/>
        <end position="165"/>
    </location>
</feature>
<dbReference type="InterPro" id="IPR011703">
    <property type="entry name" value="ATPase_AAA-3"/>
</dbReference>
<dbReference type="FunFam" id="3.40.50.300:FF:000640">
    <property type="entry name" value="MoxR family ATPase"/>
    <property type="match status" value="1"/>
</dbReference>
<evidence type="ECO:0000259" key="4">
    <source>
        <dbReference type="Pfam" id="PF07726"/>
    </source>
</evidence>